<accession>A0ABX1CVM8</accession>
<proteinExistence type="predicted"/>
<evidence type="ECO:0000256" key="4">
    <source>
        <dbReference type="PROSITE-ProRule" id="PRU10137"/>
    </source>
</evidence>
<keyword evidence="7" id="KW-1185">Reference proteome</keyword>
<dbReference type="EMBL" id="JAAVJH010000038">
    <property type="protein sequence ID" value="NJR80846.1"/>
    <property type="molecule type" value="Genomic_DNA"/>
</dbReference>
<evidence type="ECO:0000313" key="7">
    <source>
        <dbReference type="Proteomes" id="UP000732399"/>
    </source>
</evidence>
<protein>
    <submittedName>
        <fullName evidence="6">Resolvase</fullName>
    </submittedName>
</protein>
<name>A0ABX1CVM8_9SPHN</name>
<evidence type="ECO:0000259" key="5">
    <source>
        <dbReference type="PROSITE" id="PS51736"/>
    </source>
</evidence>
<keyword evidence="1" id="KW-0229">DNA integration</keyword>
<organism evidence="6 7">
    <name type="scientific">Sphingomonas corticis</name>
    <dbReference type="NCBI Taxonomy" id="2722791"/>
    <lineage>
        <taxon>Bacteria</taxon>
        <taxon>Pseudomonadati</taxon>
        <taxon>Pseudomonadota</taxon>
        <taxon>Alphaproteobacteria</taxon>
        <taxon>Sphingomonadales</taxon>
        <taxon>Sphingomonadaceae</taxon>
        <taxon>Sphingomonas</taxon>
    </lineage>
</organism>
<evidence type="ECO:0000313" key="6">
    <source>
        <dbReference type="EMBL" id="NJR80846.1"/>
    </source>
</evidence>
<gene>
    <name evidence="6" type="ORF">HBH26_19965</name>
</gene>
<evidence type="ECO:0000256" key="1">
    <source>
        <dbReference type="ARBA" id="ARBA00022908"/>
    </source>
</evidence>
<feature type="domain" description="Resolvase/invertase-type recombinase catalytic" evidence="5">
    <location>
        <begin position="7"/>
        <end position="34"/>
    </location>
</feature>
<evidence type="ECO:0000256" key="2">
    <source>
        <dbReference type="ARBA" id="ARBA00023125"/>
    </source>
</evidence>
<dbReference type="PROSITE" id="PS51736">
    <property type="entry name" value="RECOMBINASES_3"/>
    <property type="match status" value="1"/>
</dbReference>
<dbReference type="InterPro" id="IPR006119">
    <property type="entry name" value="Resolv_N"/>
</dbReference>
<sequence>MTNPIRAARVYLRVSTDEQDLTRQEAIVTGARAA</sequence>
<dbReference type="SUPFAM" id="SSF53041">
    <property type="entry name" value="Resolvase-like"/>
    <property type="match status" value="1"/>
</dbReference>
<dbReference type="Proteomes" id="UP000732399">
    <property type="component" value="Unassembled WGS sequence"/>
</dbReference>
<keyword evidence="2" id="KW-0238">DNA-binding</keyword>
<keyword evidence="3" id="KW-0233">DNA recombination</keyword>
<comment type="caution">
    <text evidence="6">The sequence shown here is derived from an EMBL/GenBank/DDBJ whole genome shotgun (WGS) entry which is preliminary data.</text>
</comment>
<reference evidence="6 7" key="1">
    <citation type="submission" date="2020-03" db="EMBL/GenBank/DDBJ databases">
        <authorList>
            <person name="Wang L."/>
            <person name="He N."/>
            <person name="Li Y."/>
            <person name="Fang Y."/>
            <person name="Zhang F."/>
        </authorList>
    </citation>
    <scope>NUCLEOTIDE SEQUENCE [LARGE SCALE GENOMIC DNA]</scope>
    <source>
        <strain evidence="6 7">36D10-4-7</strain>
    </source>
</reference>
<dbReference type="PROSITE" id="PS00397">
    <property type="entry name" value="RECOMBINASES_1"/>
    <property type="match status" value="1"/>
</dbReference>
<dbReference type="InterPro" id="IPR006118">
    <property type="entry name" value="Recombinase_CS"/>
</dbReference>
<evidence type="ECO:0000256" key="3">
    <source>
        <dbReference type="ARBA" id="ARBA00023172"/>
    </source>
</evidence>
<dbReference type="InterPro" id="IPR036162">
    <property type="entry name" value="Resolvase-like_N_sf"/>
</dbReference>
<feature type="active site" description="O-(5'-phospho-DNA)-serine intermediate" evidence="4">
    <location>
        <position position="15"/>
    </location>
</feature>
<feature type="non-terminal residue" evidence="6">
    <location>
        <position position="34"/>
    </location>
</feature>